<dbReference type="RefSeq" id="WP_269601697.1">
    <property type="nucleotide sequence ID" value="NZ_JAPWIJ010000001.1"/>
</dbReference>
<dbReference type="SUPFAM" id="SSF46785">
    <property type="entry name" value="Winged helix' DNA-binding domain"/>
    <property type="match status" value="1"/>
</dbReference>
<keyword evidence="7" id="KW-1185">Reference proteome</keyword>
<name>A0ABT4M803_9NOCA</name>
<keyword evidence="2" id="KW-0805">Transcription regulation</keyword>
<comment type="similarity">
    <text evidence="1">Belongs to the LysR transcriptional regulatory family.</text>
</comment>
<dbReference type="InterPro" id="IPR036388">
    <property type="entry name" value="WH-like_DNA-bd_sf"/>
</dbReference>
<evidence type="ECO:0000313" key="6">
    <source>
        <dbReference type="EMBL" id="MCZ4517078.1"/>
    </source>
</evidence>
<evidence type="ECO:0000256" key="2">
    <source>
        <dbReference type="ARBA" id="ARBA00023015"/>
    </source>
</evidence>
<sequence>MPLPPHVADLTSIDLLLSVAELGSIGRAGRAHGMSQPAASSRIRALERRVGAPLLTRGARGTVLTEFGELVASWAAPVVRSAEDLATAIAALHAERIGHVQIAASQTVAEYLLPRWLVTLHARLPHIVPTLSSGNSAVVAEKVLAGSADIGFIESPEIPAGLDHRTVAADELVLVVPPEHAWVSTPPTAHDIVATALVTREAGSGTRSAYESALTTTGLGQPMSPLLEVSSTTAIKSAVAAGIGGAVLSSLAVASELAAGTLIQVPIPGLTLRRELRAIWPSGRAPSGPAAELLTVAANSHLQP</sequence>
<dbReference type="SUPFAM" id="SSF53850">
    <property type="entry name" value="Periplasmic binding protein-like II"/>
    <property type="match status" value="1"/>
</dbReference>
<dbReference type="InterPro" id="IPR005119">
    <property type="entry name" value="LysR_subst-bd"/>
</dbReference>
<organism evidence="6 7">
    <name type="scientific">Rhodococcus ruber</name>
    <dbReference type="NCBI Taxonomy" id="1830"/>
    <lineage>
        <taxon>Bacteria</taxon>
        <taxon>Bacillati</taxon>
        <taxon>Actinomycetota</taxon>
        <taxon>Actinomycetes</taxon>
        <taxon>Mycobacteriales</taxon>
        <taxon>Nocardiaceae</taxon>
        <taxon>Rhodococcus</taxon>
    </lineage>
</organism>
<protein>
    <submittedName>
        <fullName evidence="6">LysR family transcriptional regulator</fullName>
    </submittedName>
</protein>
<gene>
    <name evidence="6" type="ORF">O4220_01025</name>
</gene>
<dbReference type="Gene3D" id="1.10.10.10">
    <property type="entry name" value="Winged helix-like DNA-binding domain superfamily/Winged helix DNA-binding domain"/>
    <property type="match status" value="1"/>
</dbReference>
<dbReference type="Pfam" id="PF00126">
    <property type="entry name" value="HTH_1"/>
    <property type="match status" value="1"/>
</dbReference>
<dbReference type="InterPro" id="IPR036390">
    <property type="entry name" value="WH_DNA-bd_sf"/>
</dbReference>
<dbReference type="Gene3D" id="3.40.190.10">
    <property type="entry name" value="Periplasmic binding protein-like II"/>
    <property type="match status" value="2"/>
</dbReference>
<dbReference type="Pfam" id="PF03466">
    <property type="entry name" value="LysR_substrate"/>
    <property type="match status" value="1"/>
</dbReference>
<proteinExistence type="inferred from homology"/>
<dbReference type="PANTHER" id="PTHR30126">
    <property type="entry name" value="HTH-TYPE TRANSCRIPTIONAL REGULATOR"/>
    <property type="match status" value="1"/>
</dbReference>
<evidence type="ECO:0000313" key="7">
    <source>
        <dbReference type="Proteomes" id="UP001081071"/>
    </source>
</evidence>
<reference evidence="6" key="1">
    <citation type="submission" date="2022-12" db="EMBL/GenBank/DDBJ databases">
        <authorList>
            <person name="Krivoruchko A.V."/>
            <person name="Elkin A."/>
        </authorList>
    </citation>
    <scope>NUCLEOTIDE SEQUENCE</scope>
    <source>
        <strain evidence="6">IEGM 1391</strain>
    </source>
</reference>
<evidence type="ECO:0000256" key="3">
    <source>
        <dbReference type="ARBA" id="ARBA00023125"/>
    </source>
</evidence>
<keyword evidence="3" id="KW-0238">DNA-binding</keyword>
<dbReference type="InterPro" id="IPR000847">
    <property type="entry name" value="LysR_HTH_N"/>
</dbReference>
<dbReference type="EMBL" id="JAPWIJ010000001">
    <property type="protein sequence ID" value="MCZ4517078.1"/>
    <property type="molecule type" value="Genomic_DNA"/>
</dbReference>
<dbReference type="PANTHER" id="PTHR30126:SF39">
    <property type="entry name" value="HTH-TYPE TRANSCRIPTIONAL REGULATOR CYSL"/>
    <property type="match status" value="1"/>
</dbReference>
<dbReference type="Proteomes" id="UP001081071">
    <property type="component" value="Unassembled WGS sequence"/>
</dbReference>
<evidence type="ECO:0000256" key="1">
    <source>
        <dbReference type="ARBA" id="ARBA00009437"/>
    </source>
</evidence>
<dbReference type="PROSITE" id="PS50931">
    <property type="entry name" value="HTH_LYSR"/>
    <property type="match status" value="1"/>
</dbReference>
<comment type="caution">
    <text evidence="6">The sequence shown here is derived from an EMBL/GenBank/DDBJ whole genome shotgun (WGS) entry which is preliminary data.</text>
</comment>
<accession>A0ABT4M803</accession>
<feature type="domain" description="HTH lysR-type" evidence="5">
    <location>
        <begin position="9"/>
        <end position="65"/>
    </location>
</feature>
<evidence type="ECO:0000256" key="4">
    <source>
        <dbReference type="ARBA" id="ARBA00023163"/>
    </source>
</evidence>
<evidence type="ECO:0000259" key="5">
    <source>
        <dbReference type="PROSITE" id="PS50931"/>
    </source>
</evidence>
<keyword evidence="4" id="KW-0804">Transcription</keyword>